<proteinExistence type="predicted"/>
<reference evidence="2 3" key="1">
    <citation type="submission" date="2014-07" db="EMBL/GenBank/DDBJ databases">
        <title>Genome sequence of Lactococcus lactis subsp. lactis NCDO 2118, a GABA-producing strain.</title>
        <authorList>
            <person name="Oliveira L.C."/>
            <person name="Saraiva T.D.L."/>
            <person name="Soares S.C."/>
            <person name="Ramos R.T.J."/>
            <person name="Sa P.H.C.G."/>
            <person name="Carneiro A.R."/>
            <person name="Miranda F."/>
            <person name="Freire M."/>
            <person name="Renan W."/>
            <person name="Oliveira A.F.Jr."/>
            <person name="Santos A.R."/>
            <person name="Pinto A.C."/>
            <person name="Souza B.M."/>
            <person name="Castro C.P."/>
            <person name="Diniz C.A.A."/>
            <person name="Rocha C.S."/>
            <person name="Mariano D.C.B."/>
            <person name="Aguiar E.L."/>
            <person name="Folador E.L."/>
            <person name="Barbosa E.G.V."/>
            <person name="Aburjaile F.F."/>
            <person name="Goncalves L.A."/>
            <person name="Guimaraes L.C."/>
            <person name="Azevedo M.S.P."/>
            <person name="Agresti P.C.M."/>
            <person name="Faria R.F."/>
            <person name="Tiwari S."/>
            <person name="Almeida S.S."/>
            <person name="Hassan S.S."/>
            <person name="Pereira V.B."/>
            <person name="Abreu V.A.C."/>
            <person name="Pereira U.P."/>
            <person name="Dorella F.A."/>
            <person name="Carvalho A.F."/>
            <person name="Pereira F.L."/>
            <person name="Leal C.A.G."/>
            <person name="Figueiredo H.C.P."/>
            <person name="Silva A."/>
            <person name="Miyoshi A."/>
            <person name="Azevedo V."/>
        </authorList>
    </citation>
    <scope>NUCLEOTIDE SEQUENCE [LARGE SCALE GENOMIC DNA]</scope>
    <source>
        <strain evidence="2 3">NCDO 2118</strain>
    </source>
</reference>
<dbReference type="KEGG" id="llx:NCDO2118_2074"/>
<dbReference type="Proteomes" id="UP000028594">
    <property type="component" value="Chromosome"/>
</dbReference>
<feature type="signal peptide" evidence="1">
    <location>
        <begin position="1"/>
        <end position="17"/>
    </location>
</feature>
<evidence type="ECO:0008006" key="4">
    <source>
        <dbReference type="Google" id="ProtNLM"/>
    </source>
</evidence>
<protein>
    <recommendedName>
        <fullName evidence="4">Secreted protein</fullName>
    </recommendedName>
</protein>
<sequence>MTSVVLLSVATPIFANADVLTDNTPQVSTTEEYTPTNFVIYGDTLSTTISENTVATDYILNQKQQEIANSISNFYSVDTTGKVQFDAFVNDLTTLGLSEGDANAIILDAKANQMNPLRTRGFVGLHINLGTQVRKMSSWAAGVYVTGYVGWYLKVFATTPVSAGVVAIISAGIGGAVGYAVSHGIKRVDVGVNIPFAAFSYTVTTP</sequence>
<gene>
    <name evidence="2" type="ORF">NCDO2118_2074</name>
</gene>
<dbReference type="EMBL" id="CP009054">
    <property type="protein sequence ID" value="AII13527.1"/>
    <property type="molecule type" value="Genomic_DNA"/>
</dbReference>
<keyword evidence="1" id="KW-0732">Signal</keyword>
<evidence type="ECO:0000313" key="3">
    <source>
        <dbReference type="Proteomes" id="UP000028594"/>
    </source>
</evidence>
<name>A0ABC8A8J2_LACLL</name>
<evidence type="ECO:0000313" key="2">
    <source>
        <dbReference type="EMBL" id="AII13527.1"/>
    </source>
</evidence>
<evidence type="ECO:0000256" key="1">
    <source>
        <dbReference type="SAM" id="SignalP"/>
    </source>
</evidence>
<organism evidence="2 3">
    <name type="scientific">Lactococcus lactis subsp. lactis NCDO 2118</name>
    <dbReference type="NCBI Taxonomy" id="1117941"/>
    <lineage>
        <taxon>Bacteria</taxon>
        <taxon>Bacillati</taxon>
        <taxon>Bacillota</taxon>
        <taxon>Bacilli</taxon>
        <taxon>Lactobacillales</taxon>
        <taxon>Streptococcaceae</taxon>
        <taxon>Lactococcus</taxon>
    </lineage>
</organism>
<accession>A0ABC8A8J2</accession>
<feature type="chain" id="PRO_5044842195" description="Secreted protein" evidence="1">
    <location>
        <begin position="18"/>
        <end position="206"/>
    </location>
</feature>
<dbReference type="AlphaFoldDB" id="A0ABC8A8J2"/>